<evidence type="ECO:0000313" key="2">
    <source>
        <dbReference type="EMBL" id="GAA2362272.1"/>
    </source>
</evidence>
<keyword evidence="3" id="KW-1185">Reference proteome</keyword>
<reference evidence="3" key="1">
    <citation type="journal article" date="2019" name="Int. J. Syst. Evol. Microbiol.">
        <title>The Global Catalogue of Microorganisms (GCM) 10K type strain sequencing project: providing services to taxonomists for standard genome sequencing and annotation.</title>
        <authorList>
            <consortium name="The Broad Institute Genomics Platform"/>
            <consortium name="The Broad Institute Genome Sequencing Center for Infectious Disease"/>
            <person name="Wu L."/>
            <person name="Ma J."/>
        </authorList>
    </citation>
    <scope>NUCLEOTIDE SEQUENCE [LARGE SCALE GENOMIC DNA]</scope>
    <source>
        <strain evidence="3">JCM 3272</strain>
    </source>
</reference>
<dbReference type="Proteomes" id="UP001501444">
    <property type="component" value="Unassembled WGS sequence"/>
</dbReference>
<protein>
    <submittedName>
        <fullName evidence="2">Uncharacterized protein</fullName>
    </submittedName>
</protein>
<dbReference type="EMBL" id="BAAARV010000054">
    <property type="protein sequence ID" value="GAA2362272.1"/>
    <property type="molecule type" value="Genomic_DNA"/>
</dbReference>
<organism evidence="2 3">
    <name type="scientific">Dactylosporangium salmoneum</name>
    <dbReference type="NCBI Taxonomy" id="53361"/>
    <lineage>
        <taxon>Bacteria</taxon>
        <taxon>Bacillati</taxon>
        <taxon>Actinomycetota</taxon>
        <taxon>Actinomycetes</taxon>
        <taxon>Micromonosporales</taxon>
        <taxon>Micromonosporaceae</taxon>
        <taxon>Dactylosporangium</taxon>
    </lineage>
</organism>
<feature type="region of interest" description="Disordered" evidence="1">
    <location>
        <begin position="1"/>
        <end position="22"/>
    </location>
</feature>
<sequence>MAGDGAPGGRGTGQLCGERQPRRVRPVHDALASFQGYGLEHLSFSVTGAVDAMELSLRPIHPKPETTLSIRDIHYFSMHRLPHDEIDFFDFEATTLTPGLPWPLELPPSGWVRGGVPPLLWIRGKGPASFDVVAAIVSVLSQIR</sequence>
<proteinExistence type="predicted"/>
<accession>A0ABP5TXZ8</accession>
<evidence type="ECO:0000313" key="3">
    <source>
        <dbReference type="Proteomes" id="UP001501444"/>
    </source>
</evidence>
<comment type="caution">
    <text evidence="2">The sequence shown here is derived from an EMBL/GenBank/DDBJ whole genome shotgun (WGS) entry which is preliminary data.</text>
</comment>
<gene>
    <name evidence="2" type="ORF">GCM10010170_058280</name>
</gene>
<feature type="compositionally biased region" description="Gly residues" evidence="1">
    <location>
        <begin position="1"/>
        <end position="14"/>
    </location>
</feature>
<name>A0ABP5TXZ8_9ACTN</name>
<evidence type="ECO:0000256" key="1">
    <source>
        <dbReference type="SAM" id="MobiDB-lite"/>
    </source>
</evidence>